<feature type="signal peptide" evidence="1">
    <location>
        <begin position="1"/>
        <end position="21"/>
    </location>
</feature>
<dbReference type="AlphaFoldDB" id="A0A9X3ZLW5"/>
<dbReference type="InterPro" id="IPR031579">
    <property type="entry name" value="RcpB"/>
</dbReference>
<feature type="chain" id="PRO_5040783035" evidence="1">
    <location>
        <begin position="22"/>
        <end position="167"/>
    </location>
</feature>
<dbReference type="KEGG" id="pmul:DR93_1691"/>
<sequence>MRKLVTSIVFVTLMYSAQGVAFSKNELVTNTNVAQPVQLNGFSRTQLVNRYVVSEYSDVVYHNVLYSVLRDVGSDRNKRVHIIWSNKESEKKATGMRKFLINKGVEAASIKLVRSEYKKALYPLYVEVSRIGTKRANCRIDTAEDMMSWDGLNPCATKSNQRIQLKY</sequence>
<dbReference type="RefSeq" id="WP_014326142.1">
    <property type="nucleotide sequence ID" value="NZ_AP025519.1"/>
</dbReference>
<protein>
    <submittedName>
        <fullName evidence="2">Protein RcpB</fullName>
    </submittedName>
</protein>
<proteinExistence type="predicted"/>
<evidence type="ECO:0000313" key="2">
    <source>
        <dbReference type="EMBL" id="MDA5623706.1"/>
    </source>
</evidence>
<keyword evidence="1" id="KW-0732">Signal</keyword>
<dbReference type="Proteomes" id="UP001145481">
    <property type="component" value="Unassembled WGS sequence"/>
</dbReference>
<accession>A0A9X3ZLW5</accession>
<dbReference type="EMBL" id="JANJHC010000021">
    <property type="protein sequence ID" value="MDA5623706.1"/>
    <property type="molecule type" value="Genomic_DNA"/>
</dbReference>
<evidence type="ECO:0000313" key="3">
    <source>
        <dbReference type="Proteomes" id="UP001145481"/>
    </source>
</evidence>
<comment type="caution">
    <text evidence="2">The sequence shown here is derived from an EMBL/GenBank/DDBJ whole genome shotgun (WGS) entry which is preliminary data.</text>
</comment>
<name>A0A9X3ZLW5_PASMD</name>
<reference evidence="2" key="1">
    <citation type="submission" date="2022-07" db="EMBL/GenBank/DDBJ databases">
        <title>Genome-based characterization of novel serogroup A variants of Pasteurella multocida.</title>
        <authorList>
            <person name="Prajapati A."/>
            <person name="Yogisharadhya R."/>
            <person name="Mohanty N."/>
            <person name="Chanda M."/>
            <person name="Mendem S.K."/>
            <person name="Siddaramappa S."/>
            <person name="Shivachandra S.B."/>
        </authorList>
    </citation>
    <scope>NUCLEOTIDE SEQUENCE</scope>
    <source>
        <strain evidence="2">NIVEDIPm19</strain>
    </source>
</reference>
<organism evidence="2 3">
    <name type="scientific">Pasteurella multocida</name>
    <dbReference type="NCBI Taxonomy" id="747"/>
    <lineage>
        <taxon>Bacteria</taxon>
        <taxon>Pseudomonadati</taxon>
        <taxon>Pseudomonadota</taxon>
        <taxon>Gammaproteobacteria</taxon>
        <taxon>Pasteurellales</taxon>
        <taxon>Pasteurellaceae</taxon>
        <taxon>Pasteurella</taxon>
    </lineage>
</organism>
<evidence type="ECO:0000256" key="1">
    <source>
        <dbReference type="SAM" id="SignalP"/>
    </source>
</evidence>
<dbReference type="Pfam" id="PF16971">
    <property type="entry name" value="RcpB"/>
    <property type="match status" value="1"/>
</dbReference>
<gene>
    <name evidence="2" type="ORF">NM948_09170</name>
</gene>